<feature type="region of interest" description="Disordered" evidence="1">
    <location>
        <begin position="84"/>
        <end position="113"/>
    </location>
</feature>
<comment type="caution">
    <text evidence="2">The sequence shown here is derived from an EMBL/GenBank/DDBJ whole genome shotgun (WGS) entry which is preliminary data.</text>
</comment>
<protein>
    <submittedName>
        <fullName evidence="2">Uncharacterized protein</fullName>
    </submittedName>
</protein>
<dbReference type="Proteomes" id="UP000077202">
    <property type="component" value="Unassembled WGS sequence"/>
</dbReference>
<evidence type="ECO:0000313" key="3">
    <source>
        <dbReference type="Proteomes" id="UP000077202"/>
    </source>
</evidence>
<keyword evidence="3" id="KW-1185">Reference proteome</keyword>
<sequence length="113" mass="11985">MKTLFRVLQFKAGNETSGEEPAGYSDLGSTAGTAARRMQENRSGSGLRALRRQQTAINGKADSGGVKAAATSTFGDTEVHIDIRGNTEGSRLEAAGVARQPRKTGRTQHSEVH</sequence>
<evidence type="ECO:0000256" key="1">
    <source>
        <dbReference type="SAM" id="MobiDB-lite"/>
    </source>
</evidence>
<feature type="region of interest" description="Disordered" evidence="1">
    <location>
        <begin position="12"/>
        <end position="49"/>
    </location>
</feature>
<evidence type="ECO:0000313" key="2">
    <source>
        <dbReference type="EMBL" id="OAE26835.1"/>
    </source>
</evidence>
<proteinExistence type="predicted"/>
<accession>A0A176W304</accession>
<dbReference type="AlphaFoldDB" id="A0A176W304"/>
<gene>
    <name evidence="2" type="ORF">AXG93_1429s1000</name>
</gene>
<name>A0A176W304_MARPO</name>
<dbReference type="EMBL" id="LVLJ01002090">
    <property type="protein sequence ID" value="OAE26835.1"/>
    <property type="molecule type" value="Genomic_DNA"/>
</dbReference>
<reference evidence="2" key="1">
    <citation type="submission" date="2016-03" db="EMBL/GenBank/DDBJ databases">
        <title>Mechanisms controlling the formation of the plant cell surface in tip-growing cells are functionally conserved among land plants.</title>
        <authorList>
            <person name="Honkanen S."/>
            <person name="Jones V.A."/>
            <person name="Morieri G."/>
            <person name="Champion C."/>
            <person name="Hetherington A.J."/>
            <person name="Kelly S."/>
            <person name="Saint-Marcoux D."/>
            <person name="Proust H."/>
            <person name="Prescott H."/>
            <person name="Dolan L."/>
        </authorList>
    </citation>
    <scope>NUCLEOTIDE SEQUENCE [LARGE SCALE GENOMIC DNA]</scope>
    <source>
        <tissue evidence="2">Whole gametophyte</tissue>
    </source>
</reference>
<organism evidence="2 3">
    <name type="scientific">Marchantia polymorpha subsp. ruderalis</name>
    <dbReference type="NCBI Taxonomy" id="1480154"/>
    <lineage>
        <taxon>Eukaryota</taxon>
        <taxon>Viridiplantae</taxon>
        <taxon>Streptophyta</taxon>
        <taxon>Embryophyta</taxon>
        <taxon>Marchantiophyta</taxon>
        <taxon>Marchantiopsida</taxon>
        <taxon>Marchantiidae</taxon>
        <taxon>Marchantiales</taxon>
        <taxon>Marchantiaceae</taxon>
        <taxon>Marchantia</taxon>
    </lineage>
</organism>